<proteinExistence type="predicted"/>
<name>A0A179BF95_RHILE</name>
<feature type="region of interest" description="Disordered" evidence="1">
    <location>
        <begin position="1"/>
        <end position="25"/>
    </location>
</feature>
<dbReference type="AlphaFoldDB" id="A0A179BF95"/>
<sequence>MPPATEIDASPTSTSDGGLSLQSTKERTKLSEEPAWFATCHLSQTASDDCRADAFTEMAEAHKIMQLLIAEFEEPFGLSITIIFHSCRPQHGISECNGDRGAVIPESKPIGNRLIFCFVKCLEERSGAAFETFGPAFKPFAPSHFKALAGRADRCDTFQLV</sequence>
<accession>A0A179BF95</accession>
<comment type="caution">
    <text evidence="2">The sequence shown here is derived from an EMBL/GenBank/DDBJ whole genome shotgun (WGS) entry which is preliminary data.</text>
</comment>
<evidence type="ECO:0000313" key="2">
    <source>
        <dbReference type="EMBL" id="OAP90050.1"/>
    </source>
</evidence>
<protein>
    <submittedName>
        <fullName evidence="2">Uncharacterized protein</fullName>
    </submittedName>
</protein>
<evidence type="ECO:0000256" key="1">
    <source>
        <dbReference type="SAM" id="MobiDB-lite"/>
    </source>
</evidence>
<reference evidence="2" key="1">
    <citation type="submission" date="2016-04" db="EMBL/GenBank/DDBJ databases">
        <title>Fast-growing isolate from the root nodules of Vavilovia formosa.</title>
        <authorList>
            <person name="Kimeklis A."/>
            <person name="Safronova V."/>
            <person name="Belimov A."/>
            <person name="Andronov E."/>
        </authorList>
    </citation>
    <scope>NUCLEOTIDE SEQUENCE [LARGE SCALE GENOMIC DNA]</scope>
    <source>
        <strain evidence="2">Vaf-46</strain>
    </source>
</reference>
<gene>
    <name evidence="2" type="ORF">A4U53_31060</name>
</gene>
<dbReference type="EMBL" id="LWBS01000426">
    <property type="protein sequence ID" value="OAP90050.1"/>
    <property type="molecule type" value="Genomic_DNA"/>
</dbReference>
<organism evidence="2">
    <name type="scientific">Rhizobium leguminosarum</name>
    <dbReference type="NCBI Taxonomy" id="384"/>
    <lineage>
        <taxon>Bacteria</taxon>
        <taxon>Pseudomonadati</taxon>
        <taxon>Pseudomonadota</taxon>
        <taxon>Alphaproteobacteria</taxon>
        <taxon>Hyphomicrobiales</taxon>
        <taxon>Rhizobiaceae</taxon>
        <taxon>Rhizobium/Agrobacterium group</taxon>
        <taxon>Rhizobium</taxon>
    </lineage>
</organism>
<feature type="compositionally biased region" description="Polar residues" evidence="1">
    <location>
        <begin position="10"/>
        <end position="23"/>
    </location>
</feature>